<name>A0A0V7ZK11_9CYAN</name>
<evidence type="ECO:0000313" key="2">
    <source>
        <dbReference type="EMBL" id="KST64785.1"/>
    </source>
</evidence>
<reference evidence="2 3" key="1">
    <citation type="journal article" date="2015" name="Genome Announc.">
        <title>Draft Genome of the Euendolithic (true boring) Cyanobacterium Mastigocoleus testarum strain BC008.</title>
        <authorList>
            <person name="Guida B.S."/>
            <person name="Garcia-Pichel F."/>
        </authorList>
    </citation>
    <scope>NUCLEOTIDE SEQUENCE [LARGE SCALE GENOMIC DNA]</scope>
    <source>
        <strain evidence="2 3">BC008</strain>
    </source>
</reference>
<dbReference type="EMBL" id="LMTZ01000129">
    <property type="protein sequence ID" value="KST64075.1"/>
    <property type="molecule type" value="Genomic_DNA"/>
</dbReference>
<dbReference type="Proteomes" id="UP000053372">
    <property type="component" value="Unassembled WGS sequence"/>
</dbReference>
<dbReference type="RefSeq" id="WP_036265966.1">
    <property type="nucleotide sequence ID" value="NZ_LMTZ01000118.1"/>
</dbReference>
<gene>
    <name evidence="1" type="ORF">BC008_40490</name>
    <name evidence="2" type="ORF">BC008_41465</name>
</gene>
<sequence length="71" mass="8003">MNELLLPGEPGFQETLVNAMHLFKPRHNTAFIARPGSNGLMIPVSGAELREYLLGGEYDERMDELENEVDE</sequence>
<evidence type="ECO:0000313" key="3">
    <source>
        <dbReference type="Proteomes" id="UP000053372"/>
    </source>
</evidence>
<comment type="caution">
    <text evidence="2">The sequence shown here is derived from an EMBL/GenBank/DDBJ whole genome shotgun (WGS) entry which is preliminary data.</text>
</comment>
<keyword evidence="3" id="KW-1185">Reference proteome</keyword>
<dbReference type="AlphaFoldDB" id="A0A0V7ZK11"/>
<protein>
    <submittedName>
        <fullName evidence="2">Uncharacterized protein</fullName>
    </submittedName>
</protein>
<evidence type="ECO:0000313" key="1">
    <source>
        <dbReference type="EMBL" id="KST64075.1"/>
    </source>
</evidence>
<dbReference type="EMBL" id="LMTZ01000118">
    <property type="protein sequence ID" value="KST64785.1"/>
    <property type="molecule type" value="Genomic_DNA"/>
</dbReference>
<accession>A0A0V7ZK11</accession>
<proteinExistence type="predicted"/>
<organism evidence="2 3">
    <name type="scientific">Mastigocoleus testarum BC008</name>
    <dbReference type="NCBI Taxonomy" id="371196"/>
    <lineage>
        <taxon>Bacteria</taxon>
        <taxon>Bacillati</taxon>
        <taxon>Cyanobacteriota</taxon>
        <taxon>Cyanophyceae</taxon>
        <taxon>Nostocales</taxon>
        <taxon>Hapalosiphonaceae</taxon>
        <taxon>Mastigocoleus</taxon>
    </lineage>
</organism>
<dbReference type="OrthoDB" id="489101at2"/>